<gene>
    <name evidence="1" type="ORF">NDU88_004854</name>
</gene>
<reference evidence="1" key="1">
    <citation type="journal article" date="2022" name="bioRxiv">
        <title>Sequencing and chromosome-scale assembly of the giantPleurodeles waltlgenome.</title>
        <authorList>
            <person name="Brown T."/>
            <person name="Elewa A."/>
            <person name="Iarovenko S."/>
            <person name="Subramanian E."/>
            <person name="Araus A.J."/>
            <person name="Petzold A."/>
            <person name="Susuki M."/>
            <person name="Suzuki K.-i.T."/>
            <person name="Hayashi T."/>
            <person name="Toyoda A."/>
            <person name="Oliveira C."/>
            <person name="Osipova E."/>
            <person name="Leigh N.D."/>
            <person name="Simon A."/>
            <person name="Yun M.H."/>
        </authorList>
    </citation>
    <scope>NUCLEOTIDE SEQUENCE</scope>
    <source>
        <strain evidence="1">20211129_DDA</strain>
        <tissue evidence="1">Liver</tissue>
    </source>
</reference>
<organism evidence="1 2">
    <name type="scientific">Pleurodeles waltl</name>
    <name type="common">Iberian ribbed newt</name>
    <dbReference type="NCBI Taxonomy" id="8319"/>
    <lineage>
        <taxon>Eukaryota</taxon>
        <taxon>Metazoa</taxon>
        <taxon>Chordata</taxon>
        <taxon>Craniata</taxon>
        <taxon>Vertebrata</taxon>
        <taxon>Euteleostomi</taxon>
        <taxon>Amphibia</taxon>
        <taxon>Batrachia</taxon>
        <taxon>Caudata</taxon>
        <taxon>Salamandroidea</taxon>
        <taxon>Salamandridae</taxon>
        <taxon>Pleurodelinae</taxon>
        <taxon>Pleurodeles</taxon>
    </lineage>
</organism>
<dbReference type="AlphaFoldDB" id="A0AAV7UGI4"/>
<dbReference type="EMBL" id="JANPWB010000005">
    <property type="protein sequence ID" value="KAJ1188089.1"/>
    <property type="molecule type" value="Genomic_DNA"/>
</dbReference>
<evidence type="ECO:0000313" key="2">
    <source>
        <dbReference type="Proteomes" id="UP001066276"/>
    </source>
</evidence>
<keyword evidence="2" id="KW-1185">Reference proteome</keyword>
<dbReference type="Proteomes" id="UP001066276">
    <property type="component" value="Chromosome 3_1"/>
</dbReference>
<comment type="caution">
    <text evidence="1">The sequence shown here is derived from an EMBL/GenBank/DDBJ whole genome shotgun (WGS) entry which is preliminary data.</text>
</comment>
<protein>
    <submittedName>
        <fullName evidence="1">Uncharacterized protein</fullName>
    </submittedName>
</protein>
<sequence>MGVSSPLRVPGTTGESCACWPCGWATGLPLAELTLRGTNNSPCEMRGDLRPRNGRKVAERRWAGLLVPLHSSVLGVQASGPGPGSRPGEVIFCLQSEVAGERHYCQLRRRVCWRAGPL</sequence>
<name>A0AAV7UGI4_PLEWA</name>
<accession>A0AAV7UGI4</accession>
<evidence type="ECO:0000313" key="1">
    <source>
        <dbReference type="EMBL" id="KAJ1188089.1"/>
    </source>
</evidence>
<proteinExistence type="predicted"/>